<dbReference type="OrthoDB" id="10623037at2759"/>
<comment type="caution">
    <text evidence="1">The sequence shown here is derived from an EMBL/GenBank/DDBJ whole genome shotgun (WGS) entry which is preliminary data.</text>
</comment>
<gene>
    <name evidence="1" type="primary">Acey_s0501.g2609</name>
    <name evidence="1" type="ORF">Y032_0501g2609</name>
</gene>
<protein>
    <submittedName>
        <fullName evidence="1">Uncharacterized protein</fullName>
    </submittedName>
</protein>
<dbReference type="Proteomes" id="UP000024635">
    <property type="component" value="Unassembled WGS sequence"/>
</dbReference>
<reference evidence="2" key="1">
    <citation type="journal article" date="2015" name="Nat. Genet.">
        <title>The genome and transcriptome of the zoonotic hookworm Ancylostoma ceylanicum identify infection-specific gene families.</title>
        <authorList>
            <person name="Schwarz E.M."/>
            <person name="Hu Y."/>
            <person name="Antoshechkin I."/>
            <person name="Miller M.M."/>
            <person name="Sternberg P.W."/>
            <person name="Aroian R.V."/>
        </authorList>
    </citation>
    <scope>NUCLEOTIDE SEQUENCE</scope>
    <source>
        <strain evidence="2">HY135</strain>
    </source>
</reference>
<proteinExistence type="predicted"/>
<organism evidence="1 2">
    <name type="scientific">Ancylostoma ceylanicum</name>
    <dbReference type="NCBI Taxonomy" id="53326"/>
    <lineage>
        <taxon>Eukaryota</taxon>
        <taxon>Metazoa</taxon>
        <taxon>Ecdysozoa</taxon>
        <taxon>Nematoda</taxon>
        <taxon>Chromadorea</taxon>
        <taxon>Rhabditida</taxon>
        <taxon>Rhabditina</taxon>
        <taxon>Rhabditomorpha</taxon>
        <taxon>Strongyloidea</taxon>
        <taxon>Ancylostomatidae</taxon>
        <taxon>Ancylostomatinae</taxon>
        <taxon>Ancylostoma</taxon>
    </lineage>
</organism>
<sequence length="109" mass="12414">MMVDMPLRLAGPSKYLSLSVMRDSSFLANHTTYQLYFFEKQPRMRLLLIRICTREEGSQTDFGDLWGSSPETIKSELSRLLRTESFHSLVQAIQQLLPTLQSTANASDA</sequence>
<name>A0A016WU40_9BILA</name>
<evidence type="ECO:0000313" key="2">
    <source>
        <dbReference type="Proteomes" id="UP000024635"/>
    </source>
</evidence>
<keyword evidence="2" id="KW-1185">Reference proteome</keyword>
<evidence type="ECO:0000313" key="1">
    <source>
        <dbReference type="EMBL" id="EYC43185.1"/>
    </source>
</evidence>
<dbReference type="AlphaFoldDB" id="A0A016WU40"/>
<accession>A0A016WU40</accession>
<dbReference type="EMBL" id="JARK01000101">
    <property type="protein sequence ID" value="EYC43185.1"/>
    <property type="molecule type" value="Genomic_DNA"/>
</dbReference>